<reference evidence="2 3" key="1">
    <citation type="submission" date="2020-04" db="EMBL/GenBank/DDBJ databases">
        <authorList>
            <person name="Hitch T.C.A."/>
            <person name="Wylensek D."/>
            <person name="Clavel T."/>
        </authorList>
    </citation>
    <scope>NUCLEOTIDE SEQUENCE [LARGE SCALE GENOMIC DNA]</scope>
    <source>
        <strain evidence="2 3">COR2-253-APC-1A</strain>
    </source>
</reference>
<dbReference type="Proteomes" id="UP000576225">
    <property type="component" value="Unassembled WGS sequence"/>
</dbReference>
<gene>
    <name evidence="2" type="ORF">HF882_22920</name>
</gene>
<protein>
    <submittedName>
        <fullName evidence="2">Uncharacterized protein</fullName>
    </submittedName>
</protein>
<proteinExistence type="predicted"/>
<evidence type="ECO:0000256" key="1">
    <source>
        <dbReference type="SAM" id="MobiDB-lite"/>
    </source>
</evidence>
<organism evidence="2 3">
    <name type="scientific">Victivallis vadensis</name>
    <dbReference type="NCBI Taxonomy" id="172901"/>
    <lineage>
        <taxon>Bacteria</taxon>
        <taxon>Pseudomonadati</taxon>
        <taxon>Lentisphaerota</taxon>
        <taxon>Lentisphaeria</taxon>
        <taxon>Victivallales</taxon>
        <taxon>Victivallaceae</taxon>
        <taxon>Victivallis</taxon>
    </lineage>
</organism>
<name>A0A848B6W7_9BACT</name>
<feature type="region of interest" description="Disordered" evidence="1">
    <location>
        <begin position="1"/>
        <end position="21"/>
    </location>
</feature>
<comment type="caution">
    <text evidence="2">The sequence shown here is derived from an EMBL/GenBank/DDBJ whole genome shotgun (WGS) entry which is preliminary data.</text>
</comment>
<evidence type="ECO:0000313" key="3">
    <source>
        <dbReference type="Proteomes" id="UP000576225"/>
    </source>
</evidence>
<dbReference type="AlphaFoldDB" id="A0A848B6W7"/>
<sequence length="86" mass="9451">MKTAVSAGHADTTGTKQKRTKRANSMYAIWNIKASDIAAELNRCGTYEERKIISAAEKLGYTCIEENGDMLEAIDPNGDRTIIAEQ</sequence>
<dbReference type="RefSeq" id="WP_168964321.1">
    <property type="nucleotide sequence ID" value="NZ_JABAEW010000129.1"/>
</dbReference>
<accession>A0A848B6W7</accession>
<dbReference type="EMBL" id="JABAEW010000129">
    <property type="protein sequence ID" value="NMD89439.1"/>
    <property type="molecule type" value="Genomic_DNA"/>
</dbReference>
<evidence type="ECO:0000313" key="2">
    <source>
        <dbReference type="EMBL" id="NMD89439.1"/>
    </source>
</evidence>